<dbReference type="GO" id="GO:0005829">
    <property type="term" value="C:cytosol"/>
    <property type="evidence" value="ECO:0007669"/>
    <property type="project" value="TreeGrafter"/>
</dbReference>
<feature type="domain" description="HTH lysR-type" evidence="5">
    <location>
        <begin position="1"/>
        <end position="58"/>
    </location>
</feature>
<dbReference type="Pfam" id="PF03466">
    <property type="entry name" value="LysR_substrate"/>
    <property type="match status" value="1"/>
</dbReference>
<evidence type="ECO:0000256" key="3">
    <source>
        <dbReference type="ARBA" id="ARBA00023125"/>
    </source>
</evidence>
<keyword evidence="4" id="KW-0804">Transcription</keyword>
<reference evidence="8" key="1">
    <citation type="submission" date="2019-11" db="EMBL/GenBank/DDBJ databases">
        <authorList>
            <person name="Jee S."/>
        </authorList>
    </citation>
    <scope>NUCLEOTIDE SEQUENCE [LARGE SCALE GENOMIC DNA]</scope>
    <source>
        <strain evidence="8">PZ1</strain>
    </source>
</reference>
<dbReference type="InterPro" id="IPR005119">
    <property type="entry name" value="LysR_subst-bd"/>
</dbReference>
<dbReference type="InterPro" id="IPR000847">
    <property type="entry name" value="LysR_HTH_N"/>
</dbReference>
<evidence type="ECO:0000259" key="5">
    <source>
        <dbReference type="PROSITE" id="PS50931"/>
    </source>
</evidence>
<keyword evidence="3" id="KW-0238">DNA-binding</keyword>
<evidence type="ECO:0000313" key="7">
    <source>
        <dbReference type="EMBL" id="QHQ25562.1"/>
    </source>
</evidence>
<evidence type="ECO:0000256" key="2">
    <source>
        <dbReference type="ARBA" id="ARBA00023015"/>
    </source>
</evidence>
<dbReference type="Proteomes" id="UP000464054">
    <property type="component" value="Chromosome"/>
</dbReference>
<accession>A0AAP9III4</accession>
<evidence type="ECO:0000256" key="1">
    <source>
        <dbReference type="ARBA" id="ARBA00009437"/>
    </source>
</evidence>
<dbReference type="PROSITE" id="PS50931">
    <property type="entry name" value="HTH_LYSR"/>
    <property type="match status" value="1"/>
</dbReference>
<dbReference type="SUPFAM" id="SSF46785">
    <property type="entry name" value="Winged helix' DNA-binding domain"/>
    <property type="match status" value="1"/>
</dbReference>
<keyword evidence="9" id="KW-1185">Reference proteome</keyword>
<dbReference type="EMBL" id="JBIXKD010000022">
    <property type="protein sequence ID" value="MFJ5323153.1"/>
    <property type="molecule type" value="Genomic_DNA"/>
</dbReference>
<comment type="similarity">
    <text evidence="1">Belongs to the LysR transcriptional regulatory family.</text>
</comment>
<dbReference type="Proteomes" id="UP001617714">
    <property type="component" value="Unassembled WGS sequence"/>
</dbReference>
<dbReference type="Gene3D" id="3.40.190.290">
    <property type="match status" value="1"/>
</dbReference>
<evidence type="ECO:0000313" key="6">
    <source>
        <dbReference type="EMBL" id="MFJ5323153.1"/>
    </source>
</evidence>
<dbReference type="RefSeq" id="WP_039498902.1">
    <property type="nucleotide sequence ID" value="NZ_CP046377.1"/>
</dbReference>
<dbReference type="CDD" id="cd05466">
    <property type="entry name" value="PBP2_LTTR_substrate"/>
    <property type="match status" value="1"/>
</dbReference>
<protein>
    <submittedName>
        <fullName evidence="7">LysR family transcriptional regulator</fullName>
    </submittedName>
</protein>
<evidence type="ECO:0000313" key="9">
    <source>
        <dbReference type="Proteomes" id="UP001617714"/>
    </source>
</evidence>
<reference evidence="6 9" key="3">
    <citation type="submission" date="2024-10" db="EMBL/GenBank/DDBJ databases">
        <authorList>
            <person name="Lu C.-H."/>
        </authorList>
    </citation>
    <scope>NUCLEOTIDE SEQUENCE [LARGE SCALE GENOMIC DNA]</scope>
    <source>
        <strain evidence="6 9">22QBSP01-2</strain>
    </source>
</reference>
<evidence type="ECO:0000256" key="4">
    <source>
        <dbReference type="ARBA" id="ARBA00023163"/>
    </source>
</evidence>
<sequence>MTFTQLEIFALVAKLGSFTAAAGELGISQSAVSHAIKNLEKEWGLTLLTRGQATIEVTTVGQGILVRAREILSISEAMHQEISAIRGVNQGILRIGSLGISSSLQLLPKILQKFNEIYPGIDVLVEEGTDSEVNQWITERHVDIGFVVLPSDHFDTISLVEDQFVALVPTDHTLAKRQAIHLSDLCKIPFIMTLAGSGRYVEEIFSAGNFHPMIKHKYSQIITIVKMVESGAGVSIVADLAVPAQIMALCPGVVKRPLTPKARRFIGLAVPNKNQASPATNAFLKVAKSILR</sequence>
<reference evidence="7" key="2">
    <citation type="journal article" date="2022" name="Plant Pathol J">
        <title>Comparative Genomic Analysis of Pathogenic Factors of Pectobacterium Species Isolated in South Korea Using Whole-Genome Sequencing.</title>
        <authorList>
            <person name="Jee S."/>
            <person name="Kang I.J."/>
            <person name="Bak G."/>
            <person name="Kang S."/>
            <person name="Lee J."/>
            <person name="Heu S."/>
            <person name="Hwang I."/>
        </authorList>
    </citation>
    <scope>NUCLEOTIDE SEQUENCE</scope>
    <source>
        <strain evidence="7">PZ1</strain>
    </source>
</reference>
<dbReference type="InterPro" id="IPR050950">
    <property type="entry name" value="HTH-type_LysR_regulators"/>
</dbReference>
<dbReference type="Gene3D" id="1.10.10.10">
    <property type="entry name" value="Winged helix-like DNA-binding domain superfamily/Winged helix DNA-binding domain"/>
    <property type="match status" value="1"/>
</dbReference>
<dbReference type="GO" id="GO:0003700">
    <property type="term" value="F:DNA-binding transcription factor activity"/>
    <property type="evidence" value="ECO:0007669"/>
    <property type="project" value="InterPro"/>
</dbReference>
<dbReference type="PRINTS" id="PR00039">
    <property type="entry name" value="HTHLYSR"/>
</dbReference>
<evidence type="ECO:0000313" key="8">
    <source>
        <dbReference type="Proteomes" id="UP000464054"/>
    </source>
</evidence>
<dbReference type="GO" id="GO:0003677">
    <property type="term" value="F:DNA binding"/>
    <property type="evidence" value="ECO:0007669"/>
    <property type="project" value="UniProtKB-KW"/>
</dbReference>
<dbReference type="InterPro" id="IPR036390">
    <property type="entry name" value="WH_DNA-bd_sf"/>
</dbReference>
<keyword evidence="2" id="KW-0805">Transcription regulation</keyword>
<name>A0AAP9III4_9GAMM</name>
<dbReference type="Pfam" id="PF00126">
    <property type="entry name" value="HTH_1"/>
    <property type="match status" value="1"/>
</dbReference>
<proteinExistence type="inferred from homology"/>
<dbReference type="PANTHER" id="PTHR30419:SF24">
    <property type="entry name" value="HTH-TYPE TRANSCRIPTIONAL REGULATOR CZCR"/>
    <property type="match status" value="1"/>
</dbReference>
<dbReference type="InterPro" id="IPR036388">
    <property type="entry name" value="WH-like_DNA-bd_sf"/>
</dbReference>
<organism evidence="7 8">
    <name type="scientific">Pectobacterium parvum</name>
    <dbReference type="NCBI Taxonomy" id="2778550"/>
    <lineage>
        <taxon>Bacteria</taxon>
        <taxon>Pseudomonadati</taxon>
        <taxon>Pseudomonadota</taxon>
        <taxon>Gammaproteobacteria</taxon>
        <taxon>Enterobacterales</taxon>
        <taxon>Pectobacteriaceae</taxon>
        <taxon>Pectobacterium</taxon>
    </lineage>
</organism>
<dbReference type="PANTHER" id="PTHR30419">
    <property type="entry name" value="HTH-TYPE TRANSCRIPTIONAL REGULATOR YBHD"/>
    <property type="match status" value="1"/>
</dbReference>
<dbReference type="EMBL" id="CP046377">
    <property type="protein sequence ID" value="QHQ25562.1"/>
    <property type="molecule type" value="Genomic_DNA"/>
</dbReference>
<dbReference type="SUPFAM" id="SSF53850">
    <property type="entry name" value="Periplasmic binding protein-like II"/>
    <property type="match status" value="1"/>
</dbReference>
<dbReference type="FunFam" id="1.10.10.10:FF:000001">
    <property type="entry name" value="LysR family transcriptional regulator"/>
    <property type="match status" value="1"/>
</dbReference>
<dbReference type="AlphaFoldDB" id="A0AAP9III4"/>
<gene>
    <name evidence="6" type="ORF">ACIPSN_17635</name>
    <name evidence="7" type="ORF">GMX10_17075</name>
</gene>